<feature type="transmembrane region" description="Helical" evidence="1">
    <location>
        <begin position="7"/>
        <end position="25"/>
    </location>
</feature>
<protein>
    <recommendedName>
        <fullName evidence="4">Energy transducer TonB</fullName>
    </recommendedName>
</protein>
<accession>A0A6G7J268</accession>
<evidence type="ECO:0008006" key="4">
    <source>
        <dbReference type="Google" id="ProtNLM"/>
    </source>
</evidence>
<organism evidence="2 3">
    <name type="scientific">Flagellimonas oceani</name>
    <dbReference type="NCBI Taxonomy" id="2698672"/>
    <lineage>
        <taxon>Bacteria</taxon>
        <taxon>Pseudomonadati</taxon>
        <taxon>Bacteroidota</taxon>
        <taxon>Flavobacteriia</taxon>
        <taxon>Flavobacteriales</taxon>
        <taxon>Flavobacteriaceae</taxon>
        <taxon>Flagellimonas</taxon>
    </lineage>
</organism>
<keyword evidence="1" id="KW-0812">Transmembrane</keyword>
<name>A0A6G7J268_9FLAO</name>
<keyword evidence="3" id="KW-1185">Reference proteome</keyword>
<dbReference type="EMBL" id="CP049616">
    <property type="protein sequence ID" value="QII44577.1"/>
    <property type="molecule type" value="Genomic_DNA"/>
</dbReference>
<keyword evidence="1" id="KW-1133">Transmembrane helix</keyword>
<keyword evidence="1" id="KW-0472">Membrane</keyword>
<evidence type="ECO:0000313" key="3">
    <source>
        <dbReference type="Proteomes" id="UP000502928"/>
    </source>
</evidence>
<proteinExistence type="predicted"/>
<gene>
    <name evidence="2" type="ORF">GVT53_07765</name>
</gene>
<dbReference type="AlphaFoldDB" id="A0A6G7J268"/>
<dbReference type="RefSeq" id="WP_166248111.1">
    <property type="nucleotide sequence ID" value="NZ_CP049616.1"/>
</dbReference>
<dbReference type="Proteomes" id="UP000502928">
    <property type="component" value="Chromosome"/>
</dbReference>
<evidence type="ECO:0000313" key="2">
    <source>
        <dbReference type="EMBL" id="QII44577.1"/>
    </source>
</evidence>
<reference evidence="2 3" key="1">
    <citation type="submission" date="2020-02" db="EMBL/GenBank/DDBJ databases">
        <title>Complete genome of Muricauda sp. 501str8.</title>
        <authorList>
            <person name="Dong B."/>
            <person name="Zhu S."/>
            <person name="Yang J."/>
            <person name="Chen J."/>
        </authorList>
    </citation>
    <scope>NUCLEOTIDE SEQUENCE [LARGE SCALE GENOMIC DNA]</scope>
    <source>
        <strain evidence="2 3">501str8</strain>
    </source>
</reference>
<dbReference type="KEGG" id="mut:GVT53_07765"/>
<evidence type="ECO:0000256" key="1">
    <source>
        <dbReference type="SAM" id="Phobius"/>
    </source>
</evidence>
<sequence length="165" mass="18603">MKSKLNIWLLASFLLAGLVTLWLYARITSEVGEIHYDSSLDSEEFSPCGDYKIYQYHDIDTHYQGGEKAIGKAILSKIDADGLPKNGLLTVRFVVNCKGDTGYFRTKMVDSNIREVEVPRNVSKKLYDLISGLKGWVPGKIQDEPMDSYAQVVFKLENGKVTDIF</sequence>